<dbReference type="InterPro" id="IPR011663">
    <property type="entry name" value="UTRA"/>
</dbReference>
<dbReference type="GO" id="GO:0003677">
    <property type="term" value="F:DNA binding"/>
    <property type="evidence" value="ECO:0007669"/>
    <property type="project" value="UniProtKB-KW"/>
</dbReference>
<dbReference type="PANTHER" id="PTHR44846:SF1">
    <property type="entry name" value="MANNOSYL-D-GLYCERATE TRANSPORT_METABOLISM SYSTEM REPRESSOR MNGR-RELATED"/>
    <property type="match status" value="1"/>
</dbReference>
<accession>A0A1M5S2P6</accession>
<evidence type="ECO:0000256" key="1">
    <source>
        <dbReference type="ARBA" id="ARBA00023015"/>
    </source>
</evidence>
<dbReference type="InterPro" id="IPR036388">
    <property type="entry name" value="WH-like_DNA-bd_sf"/>
</dbReference>
<dbReference type="OrthoDB" id="9028214at2"/>
<evidence type="ECO:0000256" key="2">
    <source>
        <dbReference type="ARBA" id="ARBA00023125"/>
    </source>
</evidence>
<protein>
    <submittedName>
        <fullName evidence="6">Transcriptional regulator, GntR family</fullName>
    </submittedName>
</protein>
<keyword evidence="2" id="KW-0238">DNA-binding</keyword>
<dbReference type="PANTHER" id="PTHR44846">
    <property type="entry name" value="MANNOSYL-D-GLYCERATE TRANSPORT/METABOLISM SYSTEM REPRESSOR MNGR-RELATED"/>
    <property type="match status" value="1"/>
</dbReference>
<dbReference type="EMBL" id="LT670817">
    <property type="protein sequence ID" value="SHH32754.1"/>
    <property type="molecule type" value="Genomic_DNA"/>
</dbReference>
<evidence type="ECO:0000256" key="4">
    <source>
        <dbReference type="SAM" id="MobiDB-lite"/>
    </source>
</evidence>
<organism evidence="6 7">
    <name type="scientific">Bradyrhizobium erythrophlei</name>
    <dbReference type="NCBI Taxonomy" id="1437360"/>
    <lineage>
        <taxon>Bacteria</taxon>
        <taxon>Pseudomonadati</taxon>
        <taxon>Pseudomonadota</taxon>
        <taxon>Alphaproteobacteria</taxon>
        <taxon>Hyphomicrobiales</taxon>
        <taxon>Nitrobacteraceae</taxon>
        <taxon>Bradyrhizobium</taxon>
    </lineage>
</organism>
<reference evidence="6 7" key="1">
    <citation type="submission" date="2016-11" db="EMBL/GenBank/DDBJ databases">
        <authorList>
            <person name="Jaros S."/>
            <person name="Januszkiewicz K."/>
            <person name="Wedrychowicz H."/>
        </authorList>
    </citation>
    <scope>NUCLEOTIDE SEQUENCE [LARGE SCALE GENOMIC DNA]</scope>
    <source>
        <strain evidence="6 7">GAS138</strain>
    </source>
</reference>
<dbReference type="PRINTS" id="PR00035">
    <property type="entry name" value="HTHGNTR"/>
</dbReference>
<dbReference type="InterPro" id="IPR050679">
    <property type="entry name" value="Bact_HTH_transcr_reg"/>
</dbReference>
<dbReference type="GO" id="GO:0045892">
    <property type="term" value="P:negative regulation of DNA-templated transcription"/>
    <property type="evidence" value="ECO:0007669"/>
    <property type="project" value="TreeGrafter"/>
</dbReference>
<evidence type="ECO:0000313" key="6">
    <source>
        <dbReference type="EMBL" id="SHH32754.1"/>
    </source>
</evidence>
<dbReference type="RefSeq" id="WP_079603246.1">
    <property type="nucleotide sequence ID" value="NZ_LT670817.1"/>
</dbReference>
<evidence type="ECO:0000313" key="7">
    <source>
        <dbReference type="Proteomes" id="UP000189796"/>
    </source>
</evidence>
<evidence type="ECO:0000259" key="5">
    <source>
        <dbReference type="PROSITE" id="PS50949"/>
    </source>
</evidence>
<name>A0A1M5S2P6_9BRAD</name>
<dbReference type="GO" id="GO:0003700">
    <property type="term" value="F:DNA-binding transcription factor activity"/>
    <property type="evidence" value="ECO:0007669"/>
    <property type="project" value="InterPro"/>
</dbReference>
<dbReference type="Gene3D" id="3.40.1410.10">
    <property type="entry name" value="Chorismate lyase-like"/>
    <property type="match status" value="1"/>
</dbReference>
<dbReference type="SUPFAM" id="SSF46785">
    <property type="entry name" value="Winged helix' DNA-binding domain"/>
    <property type="match status" value="1"/>
</dbReference>
<dbReference type="SMART" id="SM00345">
    <property type="entry name" value="HTH_GNTR"/>
    <property type="match status" value="1"/>
</dbReference>
<dbReference type="Proteomes" id="UP000189796">
    <property type="component" value="Chromosome I"/>
</dbReference>
<dbReference type="AlphaFoldDB" id="A0A1M5S2P6"/>
<dbReference type="Pfam" id="PF00392">
    <property type="entry name" value="GntR"/>
    <property type="match status" value="1"/>
</dbReference>
<evidence type="ECO:0000256" key="3">
    <source>
        <dbReference type="ARBA" id="ARBA00023163"/>
    </source>
</evidence>
<dbReference type="InterPro" id="IPR028978">
    <property type="entry name" value="Chorismate_lyase_/UTRA_dom_sf"/>
</dbReference>
<proteinExistence type="predicted"/>
<dbReference type="Gene3D" id="1.10.10.10">
    <property type="entry name" value="Winged helix-like DNA-binding domain superfamily/Winged helix DNA-binding domain"/>
    <property type="match status" value="1"/>
</dbReference>
<dbReference type="SUPFAM" id="SSF64288">
    <property type="entry name" value="Chorismate lyase-like"/>
    <property type="match status" value="1"/>
</dbReference>
<feature type="region of interest" description="Disordered" evidence="4">
    <location>
        <begin position="242"/>
        <end position="265"/>
    </location>
</feature>
<dbReference type="Pfam" id="PF07702">
    <property type="entry name" value="UTRA"/>
    <property type="match status" value="1"/>
</dbReference>
<keyword evidence="1" id="KW-0805">Transcription regulation</keyword>
<dbReference type="SMART" id="SM00866">
    <property type="entry name" value="UTRA"/>
    <property type="match status" value="1"/>
</dbReference>
<dbReference type="InterPro" id="IPR036390">
    <property type="entry name" value="WH_DNA-bd_sf"/>
</dbReference>
<gene>
    <name evidence="6" type="ORF">SAMN05443248_4457</name>
</gene>
<dbReference type="InterPro" id="IPR000524">
    <property type="entry name" value="Tscrpt_reg_HTH_GntR"/>
</dbReference>
<dbReference type="PROSITE" id="PS50949">
    <property type="entry name" value="HTH_GNTR"/>
    <property type="match status" value="1"/>
</dbReference>
<keyword evidence="3" id="KW-0804">Transcription</keyword>
<sequence length="265" mass="28908">MIDRSLYTPPYVQIEASLAAEAVAWPDGTVPFHSEAAVASRFQVSRMTARRALQGLVERGLLRRARGLGSFVTAPKLVEAFTPTMQVHRAWRTLGLDVEMRVLRFEYLHPGEDACRKLELRRNAKVLYMRRLRLLAGAPIALDDRFIPPAIAKAAKLVRADLAGSILDALWRAGPLSHADWEIEARAADQEEAALLAMSPGAPVLSRNMAYTRLDGGVAGIGTSIHRADRMRYALTLPLHTPGSGEPASATPEVVDADSKEIQAG</sequence>
<feature type="domain" description="HTH gntR-type" evidence="5">
    <location>
        <begin position="4"/>
        <end position="75"/>
    </location>
</feature>